<feature type="transmembrane region" description="Helical" evidence="19">
    <location>
        <begin position="199"/>
        <end position="222"/>
    </location>
</feature>
<keyword evidence="20" id="KW-1185">Reference proteome</keyword>
<dbReference type="WBParaSite" id="Csp11.Scaffold630.g16797.t2">
    <property type="protein sequence ID" value="Csp11.Scaffold630.g16797.t2"/>
    <property type="gene ID" value="Csp11.Scaffold630.g16797"/>
</dbReference>
<keyword evidence="4" id="KW-0716">Sensory transduction</keyword>
<keyword evidence="12" id="KW-0966">Cell projection</keyword>
<feature type="transmembrane region" description="Helical" evidence="19">
    <location>
        <begin position="130"/>
        <end position="153"/>
    </location>
</feature>
<dbReference type="PANTHER" id="PTHR22943">
    <property type="entry name" value="7-TRANSMEMBRANE DOMAIN RECEPTOR C.ELEGANS"/>
    <property type="match status" value="1"/>
</dbReference>
<organism evidence="20 21">
    <name type="scientific">Caenorhabditis tropicalis</name>
    <dbReference type="NCBI Taxonomy" id="1561998"/>
    <lineage>
        <taxon>Eukaryota</taxon>
        <taxon>Metazoa</taxon>
        <taxon>Ecdysozoa</taxon>
        <taxon>Nematoda</taxon>
        <taxon>Chromadorea</taxon>
        <taxon>Rhabditida</taxon>
        <taxon>Rhabditina</taxon>
        <taxon>Rhabditomorpha</taxon>
        <taxon>Rhabditoidea</taxon>
        <taxon>Rhabditidae</taxon>
        <taxon>Peloderinae</taxon>
        <taxon>Caenorhabditis</taxon>
    </lineage>
</organism>
<evidence type="ECO:0000256" key="7">
    <source>
        <dbReference type="ARBA" id="ARBA00022989"/>
    </source>
</evidence>
<proteinExistence type="inferred from homology"/>
<evidence type="ECO:0000256" key="2">
    <source>
        <dbReference type="ARBA" id="ARBA00022475"/>
    </source>
</evidence>
<protein>
    <recommendedName>
        <fullName evidence="16">Serpentine receptor class r-10</fullName>
    </recommendedName>
    <alternativeName>
        <fullName evidence="17">Odorant response abnormal protein 10</fullName>
    </alternativeName>
    <alternativeName>
        <fullName evidence="18">Olfactory receptor 10</fullName>
    </alternativeName>
</protein>
<dbReference type="FunFam" id="1.20.1070.10:FF:000128">
    <property type="entry name" value="Seven TM Receptor"/>
    <property type="match status" value="1"/>
</dbReference>
<keyword evidence="10" id="KW-0675">Receptor</keyword>
<evidence type="ECO:0000256" key="13">
    <source>
        <dbReference type="ARBA" id="ARBA00054965"/>
    </source>
</evidence>
<evidence type="ECO:0000256" key="6">
    <source>
        <dbReference type="ARBA" id="ARBA00022725"/>
    </source>
</evidence>
<keyword evidence="2" id="KW-1003">Cell membrane</keyword>
<dbReference type="SUPFAM" id="SSF81321">
    <property type="entry name" value="Family A G protein-coupled receptor-like"/>
    <property type="match status" value="1"/>
</dbReference>
<feature type="transmembrane region" description="Helical" evidence="19">
    <location>
        <begin position="88"/>
        <end position="109"/>
    </location>
</feature>
<evidence type="ECO:0000256" key="4">
    <source>
        <dbReference type="ARBA" id="ARBA00022606"/>
    </source>
</evidence>
<name>A0A1I7UK83_9PELO</name>
<feature type="transmembrane region" description="Helical" evidence="19">
    <location>
        <begin position="248"/>
        <end position="276"/>
    </location>
</feature>
<dbReference type="Proteomes" id="UP000095282">
    <property type="component" value="Unplaced"/>
</dbReference>
<evidence type="ECO:0000256" key="15">
    <source>
        <dbReference type="ARBA" id="ARBA00064300"/>
    </source>
</evidence>
<keyword evidence="3" id="KW-0145">Chemotaxis</keyword>
<keyword evidence="11" id="KW-0325">Glycoprotein</keyword>
<evidence type="ECO:0000256" key="10">
    <source>
        <dbReference type="ARBA" id="ARBA00023170"/>
    </source>
</evidence>
<keyword evidence="5 19" id="KW-0812">Transmembrane</keyword>
<dbReference type="AlphaFoldDB" id="A0A1I7UK83"/>
<evidence type="ECO:0000256" key="19">
    <source>
        <dbReference type="SAM" id="Phobius"/>
    </source>
</evidence>
<accession>A0A1I7UK83</accession>
<dbReference type="Pfam" id="PF10326">
    <property type="entry name" value="7TM_GPCR_Str"/>
    <property type="match status" value="1"/>
</dbReference>
<dbReference type="GO" id="GO:0042048">
    <property type="term" value="P:olfactory behavior"/>
    <property type="evidence" value="ECO:0007669"/>
    <property type="project" value="TreeGrafter"/>
</dbReference>
<evidence type="ECO:0000313" key="21">
    <source>
        <dbReference type="WBParaSite" id="Csp11.Scaffold630.g16797.t2"/>
    </source>
</evidence>
<comment type="subcellular location">
    <subcellularLocation>
        <location evidence="1">Cell projection</location>
        <location evidence="1">Cilium membrane</location>
        <topology evidence="1">Multi-pass membrane protein</topology>
    </subcellularLocation>
</comment>
<comment type="function">
    <text evidence="13">An odorant receptor which affects chemotaxis to the volatile odorant diacetyl. Specifies AWA neuronal cell fate via the odr-7 pathway.</text>
</comment>
<dbReference type="PANTHER" id="PTHR22943:SF45">
    <property type="entry name" value="SEVEN TM RECEPTOR"/>
    <property type="match status" value="1"/>
</dbReference>
<dbReference type="Gene3D" id="1.20.1070.10">
    <property type="entry name" value="Rhodopsin 7-helix transmembrane proteins"/>
    <property type="match status" value="1"/>
</dbReference>
<dbReference type="InterPro" id="IPR019428">
    <property type="entry name" value="7TM_GPCR_serpentine_rcpt_Str"/>
</dbReference>
<evidence type="ECO:0000256" key="14">
    <source>
        <dbReference type="ARBA" id="ARBA00061678"/>
    </source>
</evidence>
<evidence type="ECO:0000256" key="18">
    <source>
        <dbReference type="ARBA" id="ARBA00082489"/>
    </source>
</evidence>
<feature type="transmembrane region" description="Helical" evidence="19">
    <location>
        <begin position="282"/>
        <end position="306"/>
    </location>
</feature>
<evidence type="ECO:0000256" key="11">
    <source>
        <dbReference type="ARBA" id="ARBA00023180"/>
    </source>
</evidence>
<keyword evidence="6" id="KW-0552">Olfaction</keyword>
<feature type="transmembrane region" description="Helical" evidence="19">
    <location>
        <begin position="15"/>
        <end position="34"/>
    </location>
</feature>
<evidence type="ECO:0000256" key="12">
    <source>
        <dbReference type="ARBA" id="ARBA00023273"/>
    </source>
</evidence>
<reference evidence="21" key="1">
    <citation type="submission" date="2016-11" db="UniProtKB">
        <authorList>
            <consortium name="WormBaseParasite"/>
        </authorList>
    </citation>
    <scope>IDENTIFICATION</scope>
</reference>
<keyword evidence="8" id="KW-0969">Cilium</keyword>
<evidence type="ECO:0000256" key="9">
    <source>
        <dbReference type="ARBA" id="ARBA00023136"/>
    </source>
</evidence>
<evidence type="ECO:0000256" key="8">
    <source>
        <dbReference type="ARBA" id="ARBA00023069"/>
    </source>
</evidence>
<comment type="subunit">
    <text evidence="15">Interacts with odr-4.</text>
</comment>
<comment type="similarity">
    <text evidence="14">Belongs to the nematode receptor-like protein str family.</text>
</comment>
<dbReference type="GO" id="GO:0038022">
    <property type="term" value="F:G protein-coupled olfactory receptor activity"/>
    <property type="evidence" value="ECO:0007669"/>
    <property type="project" value="TreeGrafter"/>
</dbReference>
<keyword evidence="7 19" id="KW-1133">Transmembrane helix</keyword>
<sequence>MSSKYLLDMALHTSGMGFFVSFVSEILLLILIVYKSRESFGHYKYLMIVYNVVLILYSIATSNANLAAHSTETSYVLFRMYNGPNRTVGPLFILQFCTMYVTMLIILSVHFIYRYVAVFYHRYLWMFSKFYLAIWVLGSFTLGLMLISLKYFFLGEFDYFTDQLRDEFKTNYNLTMDQILYNGPIYYICDDKGECTKPIGVWLTMLALCSCFVICLGVMGYFGSKCYYKLYQIKSELSEHTRRMQKQLLFALVIQAGIPIIIMYTPTALLLVSPIVGVSFGAYSNIAISMVAVYPPIDQLAIIWIIRDYRNAIKNVSVKNRFVNA</sequence>
<dbReference type="GO" id="GO:0060170">
    <property type="term" value="C:ciliary membrane"/>
    <property type="evidence" value="ECO:0007669"/>
    <property type="project" value="UniProtKB-SubCell"/>
</dbReference>
<evidence type="ECO:0000256" key="16">
    <source>
        <dbReference type="ARBA" id="ARBA00067967"/>
    </source>
</evidence>
<dbReference type="GO" id="GO:0006935">
    <property type="term" value="P:chemotaxis"/>
    <property type="evidence" value="ECO:0007669"/>
    <property type="project" value="UniProtKB-KW"/>
</dbReference>
<feature type="transmembrane region" description="Helical" evidence="19">
    <location>
        <begin position="46"/>
        <end position="68"/>
    </location>
</feature>
<dbReference type="STRING" id="1561998.A0A1I7UK83"/>
<keyword evidence="9 19" id="KW-0472">Membrane</keyword>
<evidence type="ECO:0000256" key="17">
    <source>
        <dbReference type="ARBA" id="ARBA00078653"/>
    </source>
</evidence>
<evidence type="ECO:0000256" key="1">
    <source>
        <dbReference type="ARBA" id="ARBA00004272"/>
    </source>
</evidence>
<evidence type="ECO:0000256" key="5">
    <source>
        <dbReference type="ARBA" id="ARBA00022692"/>
    </source>
</evidence>
<evidence type="ECO:0000313" key="20">
    <source>
        <dbReference type="Proteomes" id="UP000095282"/>
    </source>
</evidence>
<evidence type="ECO:0000256" key="3">
    <source>
        <dbReference type="ARBA" id="ARBA00022500"/>
    </source>
</evidence>